<accession>A0ABN7RXY7</accession>
<evidence type="ECO:0000313" key="3">
    <source>
        <dbReference type="Proteomes" id="UP001158576"/>
    </source>
</evidence>
<gene>
    <name evidence="2" type="ORF">OKIOD_LOCUS3478</name>
</gene>
<organism evidence="2 3">
    <name type="scientific">Oikopleura dioica</name>
    <name type="common">Tunicate</name>
    <dbReference type="NCBI Taxonomy" id="34765"/>
    <lineage>
        <taxon>Eukaryota</taxon>
        <taxon>Metazoa</taxon>
        <taxon>Chordata</taxon>
        <taxon>Tunicata</taxon>
        <taxon>Appendicularia</taxon>
        <taxon>Copelata</taxon>
        <taxon>Oikopleuridae</taxon>
        <taxon>Oikopleura</taxon>
    </lineage>
</organism>
<keyword evidence="3" id="KW-1185">Reference proteome</keyword>
<protein>
    <submittedName>
        <fullName evidence="2">Oidioi.mRNA.OKI2018_I69.PAR.g11920.t1.cds</fullName>
    </submittedName>
</protein>
<reference evidence="2 3" key="1">
    <citation type="submission" date="2021-04" db="EMBL/GenBank/DDBJ databases">
        <authorList>
            <person name="Bliznina A."/>
        </authorList>
    </citation>
    <scope>NUCLEOTIDE SEQUENCE [LARGE SCALE GENOMIC DNA]</scope>
</reference>
<evidence type="ECO:0000313" key="2">
    <source>
        <dbReference type="EMBL" id="CAG5088661.1"/>
    </source>
</evidence>
<sequence>MRHGFRATCFCQNCKEKLTFSYFKVTRNENLQSLSTIKCDNLNDPVQLPRVTCPDKERFINPARYQRIQATMQRAKTVIEEEEKVSKKSKSKSGSKKLLQPQRRIDHGSFKMTRVQKQMKIRSESE</sequence>
<name>A0ABN7RXY7_OIKDI</name>
<feature type="region of interest" description="Disordered" evidence="1">
    <location>
        <begin position="78"/>
        <end position="126"/>
    </location>
</feature>
<dbReference type="EMBL" id="OU015568">
    <property type="protein sequence ID" value="CAG5088661.1"/>
    <property type="molecule type" value="Genomic_DNA"/>
</dbReference>
<dbReference type="Proteomes" id="UP001158576">
    <property type="component" value="Chromosome PAR"/>
</dbReference>
<proteinExistence type="predicted"/>
<evidence type="ECO:0000256" key="1">
    <source>
        <dbReference type="SAM" id="MobiDB-lite"/>
    </source>
</evidence>